<keyword evidence="3" id="KW-1185">Reference proteome</keyword>
<organism evidence="2 3">
    <name type="scientific">Rubripirellula amarantea</name>
    <dbReference type="NCBI Taxonomy" id="2527999"/>
    <lineage>
        <taxon>Bacteria</taxon>
        <taxon>Pseudomonadati</taxon>
        <taxon>Planctomycetota</taxon>
        <taxon>Planctomycetia</taxon>
        <taxon>Pirellulales</taxon>
        <taxon>Pirellulaceae</taxon>
        <taxon>Rubripirellula</taxon>
    </lineage>
</organism>
<sequence length="38" mass="4323">MIGSESHELMPSGLDLRGSLQRTGRCETEASEHDDYQW</sequence>
<gene>
    <name evidence="2" type="ORF">Pla22_42150</name>
</gene>
<name>A0A5C5WLC9_9BACT</name>
<protein>
    <submittedName>
        <fullName evidence="2">Uncharacterized protein</fullName>
    </submittedName>
</protein>
<evidence type="ECO:0000313" key="2">
    <source>
        <dbReference type="EMBL" id="TWT51437.1"/>
    </source>
</evidence>
<dbReference type="Proteomes" id="UP000316598">
    <property type="component" value="Unassembled WGS sequence"/>
</dbReference>
<accession>A0A5C5WLC9</accession>
<dbReference type="EMBL" id="SJPI01000002">
    <property type="protein sequence ID" value="TWT51437.1"/>
    <property type="molecule type" value="Genomic_DNA"/>
</dbReference>
<feature type="compositionally biased region" description="Basic and acidic residues" evidence="1">
    <location>
        <begin position="24"/>
        <end position="38"/>
    </location>
</feature>
<evidence type="ECO:0000256" key="1">
    <source>
        <dbReference type="SAM" id="MobiDB-lite"/>
    </source>
</evidence>
<evidence type="ECO:0000313" key="3">
    <source>
        <dbReference type="Proteomes" id="UP000316598"/>
    </source>
</evidence>
<proteinExistence type="predicted"/>
<feature type="region of interest" description="Disordered" evidence="1">
    <location>
        <begin position="1"/>
        <end position="38"/>
    </location>
</feature>
<comment type="caution">
    <text evidence="2">The sequence shown here is derived from an EMBL/GenBank/DDBJ whole genome shotgun (WGS) entry which is preliminary data.</text>
</comment>
<reference evidence="2 3" key="1">
    <citation type="submission" date="2019-02" db="EMBL/GenBank/DDBJ databases">
        <title>Deep-cultivation of Planctomycetes and their phenomic and genomic characterization uncovers novel biology.</title>
        <authorList>
            <person name="Wiegand S."/>
            <person name="Jogler M."/>
            <person name="Boedeker C."/>
            <person name="Pinto D."/>
            <person name="Vollmers J."/>
            <person name="Rivas-Marin E."/>
            <person name="Kohn T."/>
            <person name="Peeters S.H."/>
            <person name="Heuer A."/>
            <person name="Rast P."/>
            <person name="Oberbeckmann S."/>
            <person name="Bunk B."/>
            <person name="Jeske O."/>
            <person name="Meyerdierks A."/>
            <person name="Storesund J.E."/>
            <person name="Kallscheuer N."/>
            <person name="Luecker S."/>
            <person name="Lage O.M."/>
            <person name="Pohl T."/>
            <person name="Merkel B.J."/>
            <person name="Hornburger P."/>
            <person name="Mueller R.-W."/>
            <person name="Bruemmer F."/>
            <person name="Labrenz M."/>
            <person name="Spormann A.M."/>
            <person name="Op Den Camp H."/>
            <person name="Overmann J."/>
            <person name="Amann R."/>
            <person name="Jetten M.S.M."/>
            <person name="Mascher T."/>
            <person name="Medema M.H."/>
            <person name="Devos D.P."/>
            <person name="Kaster A.-K."/>
            <person name="Ovreas L."/>
            <person name="Rohde M."/>
            <person name="Galperin M.Y."/>
            <person name="Jogler C."/>
        </authorList>
    </citation>
    <scope>NUCLEOTIDE SEQUENCE [LARGE SCALE GENOMIC DNA]</scope>
    <source>
        <strain evidence="2 3">Pla22</strain>
    </source>
</reference>
<dbReference type="AlphaFoldDB" id="A0A5C5WLC9"/>